<dbReference type="GO" id="GO:0008170">
    <property type="term" value="F:N-methyltransferase activity"/>
    <property type="evidence" value="ECO:0007669"/>
    <property type="project" value="InterPro"/>
</dbReference>
<gene>
    <name evidence="10" type="ORF">SAMN04487931_10822</name>
</gene>
<evidence type="ECO:0000256" key="4">
    <source>
        <dbReference type="ARBA" id="ARBA00022679"/>
    </source>
</evidence>
<sequence>MLAPHLKQKVDKLWNKFWTAGITNPLVAIEQITYLLFLKRLEGLDEERIIKNKNSIYDPQYYEKGDECRWSYIKQQSNDIQHLIDVVFPWLRQLESIMEKADTNGSDLSTIGGRMSDAYFQLDPGKGAILADAVKLIDELFGHVEASSVSDDIMGDTFEYLLSEISSAGKNGQFRTPRHIIRTLVEILDPQPGMRIIDPAAGTGGFLFSAMNHILKNNTAEESLKIEWDGTPHRADGAGLVEDFDEVFNGLNYVGIDNDRTMVRIGWMNMILHGVTNPQIHQRDSLGKRKEDDKTKHLIASETYDCVLANPPFTGSVDKEDLERTLFPAAGASGKKASLAITNKSELLFVWLMLDLLKVGGRCTVIVPEGVLFGNTDAHASLRRELLTEHLVEVVISLPAGAFQPYTGVKTSILVFQKETAKAHAREWNTNNPPRTQNVWFYEVEEEAYTLDAKRNERKGQNNDLWDVIKKFKNRYENNFDELVYFQPQYFTERWRFVDKQAMSVFADVKELQHWKDRVAGIHELFGLPVDPVQARELIEATQAKLIKKLVGNILKSATPDISEKMSSKNVADKKKEAKKALNMGAKKVRSLCFAKGIKNLFDQEEVLGWQLYQNMFKETLETETELNLQEIIKGKKSSPSKSSEDEFKKQIKTIAKEFAKLDGYDVMLRTIDVQKNEDGIKETKCWSAPVRVYAQNDEWESEDGQLKGSHDENNKIRPEYVESLELYDKKGKLKEALLDPDCIEAHNWKLSAGQYKPFSFETIKSDKSVAEMISELKKREQQIIEGLDTLLDIVEAR</sequence>
<evidence type="ECO:0000256" key="6">
    <source>
        <dbReference type="ARBA" id="ARBA00022747"/>
    </source>
</evidence>
<evidence type="ECO:0000256" key="2">
    <source>
        <dbReference type="ARBA" id="ARBA00011900"/>
    </source>
</evidence>
<dbReference type="Gene3D" id="1.20.1260.30">
    <property type="match status" value="1"/>
</dbReference>
<evidence type="ECO:0000256" key="3">
    <source>
        <dbReference type="ARBA" id="ARBA00022603"/>
    </source>
</evidence>
<dbReference type="Proteomes" id="UP000199608">
    <property type="component" value="Unassembled WGS sequence"/>
</dbReference>
<evidence type="ECO:0000259" key="8">
    <source>
        <dbReference type="Pfam" id="PF02384"/>
    </source>
</evidence>
<dbReference type="GO" id="GO:0009007">
    <property type="term" value="F:site-specific DNA-methyltransferase (adenine-specific) activity"/>
    <property type="evidence" value="ECO:0007669"/>
    <property type="project" value="UniProtKB-EC"/>
</dbReference>
<dbReference type="PANTHER" id="PTHR42933:SF3">
    <property type="entry name" value="TYPE I RESTRICTION ENZYME MJAVIII METHYLASE SUBUNIT"/>
    <property type="match status" value="1"/>
</dbReference>
<dbReference type="GO" id="GO:0032259">
    <property type="term" value="P:methylation"/>
    <property type="evidence" value="ECO:0007669"/>
    <property type="project" value="UniProtKB-KW"/>
</dbReference>
<dbReference type="EMBL" id="FNLL01000008">
    <property type="protein sequence ID" value="SDU40911.1"/>
    <property type="molecule type" value="Genomic_DNA"/>
</dbReference>
<evidence type="ECO:0000313" key="11">
    <source>
        <dbReference type="Proteomes" id="UP000199608"/>
    </source>
</evidence>
<feature type="domain" description="N6 adenine-specific DNA methyltransferase N-terminal" evidence="9">
    <location>
        <begin position="6"/>
        <end position="104"/>
    </location>
</feature>
<dbReference type="PRINTS" id="PR00507">
    <property type="entry name" value="N12N6MTFRASE"/>
</dbReference>
<proteinExistence type="inferred from homology"/>
<evidence type="ECO:0000256" key="7">
    <source>
        <dbReference type="ARBA" id="ARBA00047942"/>
    </source>
</evidence>
<dbReference type="Pfam" id="PF02384">
    <property type="entry name" value="N6_Mtase"/>
    <property type="match status" value="1"/>
</dbReference>
<accession>A0A1H2IA42</accession>
<dbReference type="InterPro" id="IPR029063">
    <property type="entry name" value="SAM-dependent_MTases_sf"/>
</dbReference>
<dbReference type="InterPro" id="IPR051537">
    <property type="entry name" value="DNA_Adenine_Mtase"/>
</dbReference>
<dbReference type="GO" id="GO:0003677">
    <property type="term" value="F:DNA binding"/>
    <property type="evidence" value="ECO:0007669"/>
    <property type="project" value="InterPro"/>
</dbReference>
<keyword evidence="5" id="KW-0949">S-adenosyl-L-methionine</keyword>
<comment type="catalytic activity">
    <reaction evidence="7">
        <text>a 2'-deoxyadenosine in DNA + S-adenosyl-L-methionine = an N(6)-methyl-2'-deoxyadenosine in DNA + S-adenosyl-L-homocysteine + H(+)</text>
        <dbReference type="Rhea" id="RHEA:15197"/>
        <dbReference type="Rhea" id="RHEA-COMP:12418"/>
        <dbReference type="Rhea" id="RHEA-COMP:12419"/>
        <dbReference type="ChEBI" id="CHEBI:15378"/>
        <dbReference type="ChEBI" id="CHEBI:57856"/>
        <dbReference type="ChEBI" id="CHEBI:59789"/>
        <dbReference type="ChEBI" id="CHEBI:90615"/>
        <dbReference type="ChEBI" id="CHEBI:90616"/>
        <dbReference type="EC" id="2.1.1.72"/>
    </reaction>
</comment>
<evidence type="ECO:0000256" key="1">
    <source>
        <dbReference type="ARBA" id="ARBA00006594"/>
    </source>
</evidence>
<keyword evidence="6" id="KW-0680">Restriction system</keyword>
<reference evidence="11" key="1">
    <citation type="submission" date="2016-10" db="EMBL/GenBank/DDBJ databases">
        <authorList>
            <person name="Varghese N."/>
            <person name="Submissions S."/>
        </authorList>
    </citation>
    <scope>NUCLEOTIDE SEQUENCE [LARGE SCALE GENOMIC DNA]</scope>
    <source>
        <strain evidence="11">DSM 3384</strain>
    </source>
</reference>
<keyword evidence="4" id="KW-0808">Transferase</keyword>
<comment type="similarity">
    <text evidence="1">Belongs to the N(4)/N(6)-methyltransferase family.</text>
</comment>
<dbReference type="InterPro" id="IPR038333">
    <property type="entry name" value="T1MK-like_N_sf"/>
</dbReference>
<evidence type="ECO:0000259" key="9">
    <source>
        <dbReference type="Pfam" id="PF12161"/>
    </source>
</evidence>
<evidence type="ECO:0000313" key="10">
    <source>
        <dbReference type="EMBL" id="SDU40911.1"/>
    </source>
</evidence>
<dbReference type="GO" id="GO:0009307">
    <property type="term" value="P:DNA restriction-modification system"/>
    <property type="evidence" value="ECO:0007669"/>
    <property type="project" value="UniProtKB-KW"/>
</dbReference>
<dbReference type="InterPro" id="IPR003356">
    <property type="entry name" value="DNA_methylase_A-5"/>
</dbReference>
<dbReference type="InterPro" id="IPR022749">
    <property type="entry name" value="D12N6_MeTrfase_N"/>
</dbReference>
<organism evidence="10 11">
    <name type="scientific">Desulfobacula phenolica</name>
    <dbReference type="NCBI Taxonomy" id="90732"/>
    <lineage>
        <taxon>Bacteria</taxon>
        <taxon>Pseudomonadati</taxon>
        <taxon>Thermodesulfobacteriota</taxon>
        <taxon>Desulfobacteria</taxon>
        <taxon>Desulfobacterales</taxon>
        <taxon>Desulfobacteraceae</taxon>
        <taxon>Desulfobacula</taxon>
    </lineage>
</organism>
<evidence type="ECO:0000256" key="5">
    <source>
        <dbReference type="ARBA" id="ARBA00022691"/>
    </source>
</evidence>
<dbReference type="RefSeq" id="WP_092235201.1">
    <property type="nucleotide sequence ID" value="NZ_FNLL01000008.1"/>
</dbReference>
<dbReference type="EC" id="2.1.1.72" evidence="2"/>
<name>A0A1H2IA42_9BACT</name>
<dbReference type="SUPFAM" id="SSF53335">
    <property type="entry name" value="S-adenosyl-L-methionine-dependent methyltransferases"/>
    <property type="match status" value="1"/>
</dbReference>
<dbReference type="PANTHER" id="PTHR42933">
    <property type="entry name" value="SLR6095 PROTEIN"/>
    <property type="match status" value="1"/>
</dbReference>
<dbReference type="AlphaFoldDB" id="A0A1H2IA42"/>
<protein>
    <recommendedName>
        <fullName evidence="2">site-specific DNA-methyltransferase (adenine-specific)</fullName>
        <ecNumber evidence="2">2.1.1.72</ecNumber>
    </recommendedName>
</protein>
<feature type="domain" description="DNA methylase adenine-specific" evidence="8">
    <location>
        <begin position="150"/>
        <end position="477"/>
    </location>
</feature>
<dbReference type="Gene3D" id="3.40.50.150">
    <property type="entry name" value="Vaccinia Virus protein VP39"/>
    <property type="match status" value="1"/>
</dbReference>
<keyword evidence="11" id="KW-1185">Reference proteome</keyword>
<keyword evidence="3" id="KW-0489">Methyltransferase</keyword>
<dbReference type="Pfam" id="PF12161">
    <property type="entry name" value="HsdM_N"/>
    <property type="match status" value="1"/>
</dbReference>